<accession>A0A7I8IHQ7</accession>
<gene>
    <name evidence="1" type="ORF">SI7747_03003377</name>
</gene>
<dbReference type="AlphaFoldDB" id="A0A7I8IHQ7"/>
<reference evidence="1 2" key="1">
    <citation type="submission" date="2019-12" db="EMBL/GenBank/DDBJ databases">
        <authorList>
            <person name="Scholz U."/>
            <person name="Mascher M."/>
            <person name="Fiebig A."/>
        </authorList>
    </citation>
    <scope>NUCLEOTIDE SEQUENCE</scope>
</reference>
<dbReference type="Proteomes" id="UP001189122">
    <property type="component" value="Unassembled WGS sequence"/>
</dbReference>
<evidence type="ECO:0000313" key="2">
    <source>
        <dbReference type="Proteomes" id="UP001189122"/>
    </source>
</evidence>
<dbReference type="GO" id="GO:0042138">
    <property type="term" value="P:meiotic DNA double-strand break formation"/>
    <property type="evidence" value="ECO:0007669"/>
    <property type="project" value="InterPro"/>
</dbReference>
<proteinExistence type="predicted"/>
<sequence>MSTLISEGISFFLDRIEKRRFGEETLRIMESVLASKDVKSLTDIRSVLRELLRSEAKFVLQEMAGKVTYQKLFVVEFLIQAFALLGDVEASS</sequence>
<keyword evidence="2" id="KW-1185">Reference proteome</keyword>
<evidence type="ECO:0000313" key="1">
    <source>
        <dbReference type="EMBL" id="CAA2617208.1"/>
    </source>
</evidence>
<dbReference type="EMBL" id="CACRZD030000003">
    <property type="protein sequence ID" value="CAA6656906.1"/>
    <property type="molecule type" value="Genomic_DNA"/>
</dbReference>
<dbReference type="InterPro" id="IPR044969">
    <property type="entry name" value="DFO"/>
</dbReference>
<dbReference type="EMBL" id="LR743590">
    <property type="protein sequence ID" value="CAA2617208.1"/>
    <property type="molecule type" value="Genomic_DNA"/>
</dbReference>
<name>A0A7I8IHQ7_SPIIN</name>
<protein>
    <submittedName>
        <fullName evidence="1">Uncharacterized protein</fullName>
    </submittedName>
</protein>
<organism evidence="1">
    <name type="scientific">Spirodela intermedia</name>
    <name type="common">Intermediate duckweed</name>
    <dbReference type="NCBI Taxonomy" id="51605"/>
    <lineage>
        <taxon>Eukaryota</taxon>
        <taxon>Viridiplantae</taxon>
        <taxon>Streptophyta</taxon>
        <taxon>Embryophyta</taxon>
        <taxon>Tracheophyta</taxon>
        <taxon>Spermatophyta</taxon>
        <taxon>Magnoliopsida</taxon>
        <taxon>Liliopsida</taxon>
        <taxon>Araceae</taxon>
        <taxon>Lemnoideae</taxon>
        <taxon>Spirodela</taxon>
    </lineage>
</organism>
<dbReference type="PANTHER" id="PTHR37176:SF1">
    <property type="entry name" value="PROTEIN DOUBLE-STRAND BREAK FORMATION"/>
    <property type="match status" value="1"/>
</dbReference>
<dbReference type="PANTHER" id="PTHR37176">
    <property type="entry name" value="F10K1.23"/>
    <property type="match status" value="1"/>
</dbReference>